<organism evidence="2">
    <name type="scientific">marine metagenome</name>
    <dbReference type="NCBI Taxonomy" id="408172"/>
    <lineage>
        <taxon>unclassified sequences</taxon>
        <taxon>metagenomes</taxon>
        <taxon>ecological metagenomes</taxon>
    </lineage>
</organism>
<dbReference type="EMBL" id="UINC01143384">
    <property type="protein sequence ID" value="SVD32273.1"/>
    <property type="molecule type" value="Genomic_DNA"/>
</dbReference>
<sequence>LLDGVQDGPTALGALYRGYTFTPFGSLVGFAWAIADGYIGGAIFAWLYNKLLDRKDKQAV</sequence>
<name>A0A382UDF1_9ZZZZ</name>
<accession>A0A382UDF1</accession>
<feature type="transmembrane region" description="Helical" evidence="1">
    <location>
        <begin position="24"/>
        <end position="48"/>
    </location>
</feature>
<feature type="non-terminal residue" evidence="2">
    <location>
        <position position="1"/>
    </location>
</feature>
<gene>
    <name evidence="2" type="ORF">METZ01_LOCUS385127</name>
</gene>
<evidence type="ECO:0000256" key="1">
    <source>
        <dbReference type="SAM" id="Phobius"/>
    </source>
</evidence>
<keyword evidence="1" id="KW-0472">Membrane</keyword>
<reference evidence="2" key="1">
    <citation type="submission" date="2018-05" db="EMBL/GenBank/DDBJ databases">
        <authorList>
            <person name="Lanie J.A."/>
            <person name="Ng W.-L."/>
            <person name="Kazmierczak K.M."/>
            <person name="Andrzejewski T.M."/>
            <person name="Davidsen T.M."/>
            <person name="Wayne K.J."/>
            <person name="Tettelin H."/>
            <person name="Glass J.I."/>
            <person name="Rusch D."/>
            <person name="Podicherti R."/>
            <person name="Tsui H.-C.T."/>
            <person name="Winkler M.E."/>
        </authorList>
    </citation>
    <scope>NUCLEOTIDE SEQUENCE</scope>
</reference>
<protein>
    <submittedName>
        <fullName evidence="2">Uncharacterized protein</fullName>
    </submittedName>
</protein>
<keyword evidence="1" id="KW-0812">Transmembrane</keyword>
<dbReference type="AlphaFoldDB" id="A0A382UDF1"/>
<evidence type="ECO:0000313" key="2">
    <source>
        <dbReference type="EMBL" id="SVD32273.1"/>
    </source>
</evidence>
<keyword evidence="1" id="KW-1133">Transmembrane helix</keyword>
<proteinExistence type="predicted"/>